<dbReference type="GO" id="GO:0016740">
    <property type="term" value="F:transferase activity"/>
    <property type="evidence" value="ECO:0007669"/>
    <property type="project" value="UniProtKB-KW"/>
</dbReference>
<proteinExistence type="predicted"/>
<dbReference type="RefSeq" id="WP_085466920.1">
    <property type="nucleotide sequence ID" value="NZ_FXBL01000004.1"/>
</dbReference>
<sequence length="288" mass="32075">MQYPHIVAVGGLGGSGTRVVARMLQMLDIYIGDSLNSKLDNLWFTLLFKRPAWFRAMPQPDEFFFALNLFRRAMEEGLTDNLPNGAEARLRTIMREAEEVGFFLGVTPAVLTELFHSRRYDRQLFRGWGWKEPNTHVFLPQVAAAIPNLKYVHVIRNGLDMAFSKNQQQRANWGAVIGNADVHTVPLTPSVALDFWITANRRAVEIGRVIGPDRFHLLNYDRLCASPGGEIRGLLDFLGISAPGADPVPLAELVAPVSVGRFRSHPDHGFTAAQIQAVRDLGFADAVD</sequence>
<reference evidence="1 2" key="1">
    <citation type="submission" date="2017-04" db="EMBL/GenBank/DDBJ databases">
        <authorList>
            <person name="Afonso C.L."/>
            <person name="Miller P.J."/>
            <person name="Scott M.A."/>
            <person name="Spackman E."/>
            <person name="Goraichik I."/>
            <person name="Dimitrov K.M."/>
            <person name="Suarez D.L."/>
            <person name="Swayne D.E."/>
        </authorList>
    </citation>
    <scope>NUCLEOTIDE SEQUENCE [LARGE SCALE GENOMIC DNA]</scope>
    <source>
        <strain evidence="1 2">B5P</strain>
    </source>
</reference>
<dbReference type="SUPFAM" id="SSF52540">
    <property type="entry name" value="P-loop containing nucleoside triphosphate hydrolases"/>
    <property type="match status" value="1"/>
</dbReference>
<name>A0A1X7PV31_9HYPH</name>
<keyword evidence="1" id="KW-0808">Transferase</keyword>
<gene>
    <name evidence="1" type="ORF">SAMN02982922_5327</name>
</gene>
<dbReference type="Gene3D" id="3.40.50.300">
    <property type="entry name" value="P-loop containing nucleotide triphosphate hydrolases"/>
    <property type="match status" value="1"/>
</dbReference>
<dbReference type="InterPro" id="IPR027417">
    <property type="entry name" value="P-loop_NTPase"/>
</dbReference>
<organism evidence="1 2">
    <name type="scientific">Mesorhizobium australicum</name>
    <dbReference type="NCBI Taxonomy" id="536018"/>
    <lineage>
        <taxon>Bacteria</taxon>
        <taxon>Pseudomonadati</taxon>
        <taxon>Pseudomonadota</taxon>
        <taxon>Alphaproteobacteria</taxon>
        <taxon>Hyphomicrobiales</taxon>
        <taxon>Phyllobacteriaceae</taxon>
        <taxon>Mesorhizobium</taxon>
    </lineage>
</organism>
<dbReference type="Pfam" id="PF13469">
    <property type="entry name" value="Sulfotransfer_3"/>
    <property type="match status" value="1"/>
</dbReference>
<dbReference type="Proteomes" id="UP000193083">
    <property type="component" value="Unassembled WGS sequence"/>
</dbReference>
<keyword evidence="2" id="KW-1185">Reference proteome</keyword>
<dbReference type="AlphaFoldDB" id="A0A1X7PV31"/>
<evidence type="ECO:0000313" key="2">
    <source>
        <dbReference type="Proteomes" id="UP000193083"/>
    </source>
</evidence>
<evidence type="ECO:0000313" key="1">
    <source>
        <dbReference type="EMBL" id="SMH55361.1"/>
    </source>
</evidence>
<protein>
    <submittedName>
        <fullName evidence="1">Sulfotransferase family protein</fullName>
    </submittedName>
</protein>
<dbReference type="EMBL" id="FXBL01000004">
    <property type="protein sequence ID" value="SMH55361.1"/>
    <property type="molecule type" value="Genomic_DNA"/>
</dbReference>
<accession>A0A1X7PV31</accession>
<dbReference type="OrthoDB" id="9800698at2"/>